<keyword evidence="3 6" id="KW-1133">Transmembrane helix</keyword>
<evidence type="ECO:0000256" key="2">
    <source>
        <dbReference type="ARBA" id="ARBA00022692"/>
    </source>
</evidence>
<accession>A0A438MTC7</accession>
<dbReference type="Gene3D" id="1.20.58.340">
    <property type="entry name" value="Magnesium transport protein CorA, transmembrane region"/>
    <property type="match status" value="1"/>
</dbReference>
<evidence type="ECO:0000313" key="8">
    <source>
        <dbReference type="Proteomes" id="UP000288859"/>
    </source>
</evidence>
<feature type="compositionally biased region" description="Basic and acidic residues" evidence="5">
    <location>
        <begin position="520"/>
        <end position="530"/>
    </location>
</feature>
<feature type="compositionally biased region" description="Basic and acidic residues" evidence="5">
    <location>
        <begin position="466"/>
        <end position="477"/>
    </location>
</feature>
<sequence>MSSSRDVVIEIDQGDNSPPSDPVSATKLDTVVEVTSTPTVDDTEEIPCVWKLIEIGENEHGEWEHNETSVPEEKVLNIVEAALSDLENGTTPKRRTFCAISIDPFRKEASDSLGDDIVKCFGGSWADTSNRLTLFHRLPPRLQREGDTLKINQTNVYRIGSLAADIHMACSDHSPATFAYIWSCVEADRWIYETAPDLLNDIKSHQSMARHPMLLLQLACKQMIEEALAILRVAFNDVDQAALVTEFRHRRHDTTGRDLSEIDLSEFSAEVSGMAINIAQFGNSLDELLELANCIISECTRLDTLVDVDAETTVKGQMSWTASNNFVRQNAVCLVRKAKSARSESNAWQHTASIMVQGLFNLIAQRDQNQNIRIANDTQILARESKRDSTAMKAIAFVTMIFLPGTFLSSVFSMNLFEWDAPNSSDVVNHRMWVYWAVAVPLTIMVVVFYLLWEKYMMKLYQKSVQPEDDKKRSSGEREDENGNENEKEDEGDEIENGDNRSENDKASIKTAKSQPKSVDPVHTDKDRAEINTIRGNDSLTALTMTRRGTNLSTWSQYSKLGKQRTRTE</sequence>
<organism evidence="7 8">
    <name type="scientific">Exophiala mesophila</name>
    <name type="common">Black yeast-like fungus</name>
    <dbReference type="NCBI Taxonomy" id="212818"/>
    <lineage>
        <taxon>Eukaryota</taxon>
        <taxon>Fungi</taxon>
        <taxon>Dikarya</taxon>
        <taxon>Ascomycota</taxon>
        <taxon>Pezizomycotina</taxon>
        <taxon>Eurotiomycetes</taxon>
        <taxon>Chaetothyriomycetidae</taxon>
        <taxon>Chaetothyriales</taxon>
        <taxon>Herpotrichiellaceae</taxon>
        <taxon>Exophiala</taxon>
    </lineage>
</organism>
<feature type="region of interest" description="Disordered" evidence="5">
    <location>
        <begin position="1"/>
        <end position="25"/>
    </location>
</feature>
<dbReference type="GO" id="GO:0016020">
    <property type="term" value="C:membrane"/>
    <property type="evidence" value="ECO:0007669"/>
    <property type="project" value="UniProtKB-SubCell"/>
</dbReference>
<dbReference type="SUPFAM" id="SSF144083">
    <property type="entry name" value="Magnesium transport protein CorA, transmembrane region"/>
    <property type="match status" value="1"/>
</dbReference>
<reference evidence="7 8" key="1">
    <citation type="submission" date="2017-03" db="EMBL/GenBank/DDBJ databases">
        <title>Genomes of endolithic fungi from Antarctica.</title>
        <authorList>
            <person name="Coleine C."/>
            <person name="Masonjones S."/>
            <person name="Stajich J.E."/>
        </authorList>
    </citation>
    <scope>NUCLEOTIDE SEQUENCE [LARGE SCALE GENOMIC DNA]</scope>
    <source>
        <strain evidence="7 8">CCFEE 6314</strain>
    </source>
</reference>
<evidence type="ECO:0000313" key="7">
    <source>
        <dbReference type="EMBL" id="RVX66918.1"/>
    </source>
</evidence>
<evidence type="ECO:0000256" key="1">
    <source>
        <dbReference type="ARBA" id="ARBA00004141"/>
    </source>
</evidence>
<dbReference type="InterPro" id="IPR045863">
    <property type="entry name" value="CorA_TM1_TM2"/>
</dbReference>
<name>A0A438MTC7_EXOME</name>
<evidence type="ECO:0000256" key="4">
    <source>
        <dbReference type="ARBA" id="ARBA00023136"/>
    </source>
</evidence>
<evidence type="ECO:0000256" key="3">
    <source>
        <dbReference type="ARBA" id="ARBA00022989"/>
    </source>
</evidence>
<feature type="region of interest" description="Disordered" evidence="5">
    <location>
        <begin position="464"/>
        <end position="569"/>
    </location>
</feature>
<comment type="subcellular location">
    <subcellularLocation>
        <location evidence="1">Membrane</location>
        <topology evidence="1">Multi-pass membrane protein</topology>
    </subcellularLocation>
</comment>
<protein>
    <recommendedName>
        <fullName evidence="9">Mg2+ transporter protein, CorA-like/Zinc transport protein ZntB</fullName>
    </recommendedName>
</protein>
<evidence type="ECO:0008006" key="9">
    <source>
        <dbReference type="Google" id="ProtNLM"/>
    </source>
</evidence>
<dbReference type="AlphaFoldDB" id="A0A438MTC7"/>
<feature type="transmembrane region" description="Helical" evidence="6">
    <location>
        <begin position="433"/>
        <end position="453"/>
    </location>
</feature>
<dbReference type="VEuPathDB" id="FungiDB:PV10_04528"/>
<keyword evidence="4 6" id="KW-0472">Membrane</keyword>
<feature type="transmembrane region" description="Helical" evidence="6">
    <location>
        <begin position="394"/>
        <end position="413"/>
    </location>
</feature>
<dbReference type="OrthoDB" id="4114721at2759"/>
<evidence type="ECO:0000256" key="5">
    <source>
        <dbReference type="SAM" id="MobiDB-lite"/>
    </source>
</evidence>
<gene>
    <name evidence="7" type="ORF">B0A52_09042</name>
</gene>
<comment type="caution">
    <text evidence="7">The sequence shown here is derived from an EMBL/GenBank/DDBJ whole genome shotgun (WGS) entry which is preliminary data.</text>
</comment>
<keyword evidence="2 6" id="KW-0812">Transmembrane</keyword>
<feature type="compositionally biased region" description="Acidic residues" evidence="5">
    <location>
        <begin position="478"/>
        <end position="497"/>
    </location>
</feature>
<proteinExistence type="predicted"/>
<feature type="compositionally biased region" description="Basic and acidic residues" evidence="5">
    <location>
        <begin position="498"/>
        <end position="508"/>
    </location>
</feature>
<dbReference type="Proteomes" id="UP000288859">
    <property type="component" value="Unassembled WGS sequence"/>
</dbReference>
<dbReference type="EMBL" id="NAJM01000054">
    <property type="protein sequence ID" value="RVX66918.1"/>
    <property type="molecule type" value="Genomic_DNA"/>
</dbReference>
<evidence type="ECO:0000256" key="6">
    <source>
        <dbReference type="SAM" id="Phobius"/>
    </source>
</evidence>
<feature type="compositionally biased region" description="Polar residues" evidence="5">
    <location>
        <begin position="534"/>
        <end position="559"/>
    </location>
</feature>